<feature type="non-terminal residue" evidence="4">
    <location>
        <position position="789"/>
    </location>
</feature>
<comment type="caution">
    <text evidence="4">The sequence shown here is derived from an EMBL/GenBank/DDBJ whole genome shotgun (WGS) entry which is preliminary data.</text>
</comment>
<dbReference type="PANTHER" id="PTHR16305:SF35">
    <property type="entry name" value="TRANSCRIPTIONAL ACTIVATOR DOMAIN"/>
    <property type="match status" value="1"/>
</dbReference>
<sequence length="789" mass="81822">MELWERSATLELLDGLLGECAQGGRVAVVAGEAGIGKSVLVNDFARRCGARARVLWGGCDRLVTPRALGPLHDIGRQTGGLLAERLGAGAAQEEIFAASLEELSGATGATVELAGATRGSVAVSGPEAAGRSVAASGPVAARWSVAASGLGAASGSASAAPTAPVPPVVVVEDAHWADEATLDWLVWLGRRIGRLPALLVVTYRDDEVGAEHPIRGALAALPSAIVRRVRLRPLSYGCVTELVRRAGRDPATVHRLTGGNPLLVTELLASEGAAVPATVQDLILDRLRSLPEPARELARLVSVLPTRADAAVVAGAADLVETCVDAGVLVPSGDGVAFRHELLRSAVEESLSPARRAAAHRRVLGVLARTPGVDPGRLVHHALNARDEAAVLRYAQLAGIGAARQGAHREAAAHYRAAVEHAGGLPAERRAELLEAYAEQAYLAGLAEEALRARQAALELREAEGRAGPVGENLRWISRLAWWAGRREQAWEAAARLVTVLADGDPQLAMAYSNQSQLHMAAHHLDEAVAWGERARELADRLGDVAASVHAEINVSTARLVRGEAGATAALRAAHERAEAAGLVDHAARALVVLATGPVQLAEYGVAARALEEALAYAAGRNLDGYVQYLLGVRAVVRVEGCDWDGALADAEASLALAVKGGVARFPALLARGRILAARGDAGAAALLEEAAGQAQRTGEPQRVGPVTAARCEHLLWSGDAAGAREEAGRGLGLAVSVRHPVYAGELALRRWLAGGERRAPPCAAAPYPVMICGGWAAAAAEGGRRGGL</sequence>
<name>A0ABX1B9M8_9ACTN</name>
<keyword evidence="2" id="KW-0067">ATP-binding</keyword>
<dbReference type="InterPro" id="IPR011990">
    <property type="entry name" value="TPR-like_helical_dom_sf"/>
</dbReference>
<dbReference type="Proteomes" id="UP000696294">
    <property type="component" value="Unassembled WGS sequence"/>
</dbReference>
<keyword evidence="5" id="KW-1185">Reference proteome</keyword>
<reference evidence="4 5" key="1">
    <citation type="submission" date="2020-03" db="EMBL/GenBank/DDBJ databases">
        <title>WGS of actinomycetes isolated from Thailand.</title>
        <authorList>
            <person name="Thawai C."/>
        </authorList>
    </citation>
    <scope>NUCLEOTIDE SEQUENCE [LARGE SCALE GENOMIC DNA]</scope>
    <source>
        <strain evidence="4 5">FMUSA5-5</strain>
    </source>
</reference>
<protein>
    <submittedName>
        <fullName evidence="4">AAA family ATPase</fullName>
    </submittedName>
</protein>
<feature type="domain" description="Orc1-like AAA ATPase" evidence="3">
    <location>
        <begin position="4"/>
        <end position="201"/>
    </location>
</feature>
<dbReference type="Pfam" id="PF13191">
    <property type="entry name" value="AAA_16"/>
    <property type="match status" value="1"/>
</dbReference>
<gene>
    <name evidence="4" type="ORF">HCN51_23820</name>
</gene>
<dbReference type="SUPFAM" id="SSF52540">
    <property type="entry name" value="P-loop containing nucleoside triphosphate hydrolases"/>
    <property type="match status" value="1"/>
</dbReference>
<evidence type="ECO:0000313" key="4">
    <source>
        <dbReference type="EMBL" id="NJP92461.1"/>
    </source>
</evidence>
<dbReference type="InterPro" id="IPR027417">
    <property type="entry name" value="P-loop_NTPase"/>
</dbReference>
<dbReference type="InterPro" id="IPR041664">
    <property type="entry name" value="AAA_16"/>
</dbReference>
<evidence type="ECO:0000256" key="2">
    <source>
        <dbReference type="ARBA" id="ARBA00022840"/>
    </source>
</evidence>
<dbReference type="SUPFAM" id="SSF48452">
    <property type="entry name" value="TPR-like"/>
    <property type="match status" value="1"/>
</dbReference>
<evidence type="ECO:0000259" key="3">
    <source>
        <dbReference type="Pfam" id="PF13191"/>
    </source>
</evidence>
<organism evidence="4 5">
    <name type="scientific">Nonomuraea composti</name>
    <dbReference type="NCBI Taxonomy" id="2720023"/>
    <lineage>
        <taxon>Bacteria</taxon>
        <taxon>Bacillati</taxon>
        <taxon>Actinomycetota</taxon>
        <taxon>Actinomycetes</taxon>
        <taxon>Streptosporangiales</taxon>
        <taxon>Streptosporangiaceae</taxon>
        <taxon>Nonomuraea</taxon>
    </lineage>
</organism>
<dbReference type="EMBL" id="JAATEP010000016">
    <property type="protein sequence ID" value="NJP92461.1"/>
    <property type="molecule type" value="Genomic_DNA"/>
</dbReference>
<evidence type="ECO:0000313" key="5">
    <source>
        <dbReference type="Proteomes" id="UP000696294"/>
    </source>
</evidence>
<dbReference type="RefSeq" id="WP_168011662.1">
    <property type="nucleotide sequence ID" value="NZ_JAATEP010000016.1"/>
</dbReference>
<keyword evidence="1" id="KW-0547">Nucleotide-binding</keyword>
<proteinExistence type="predicted"/>
<evidence type="ECO:0000256" key="1">
    <source>
        <dbReference type="ARBA" id="ARBA00022741"/>
    </source>
</evidence>
<dbReference type="Gene3D" id="1.25.40.10">
    <property type="entry name" value="Tetratricopeptide repeat domain"/>
    <property type="match status" value="1"/>
</dbReference>
<dbReference type="PANTHER" id="PTHR16305">
    <property type="entry name" value="TESTICULAR SOLUBLE ADENYLYL CYCLASE"/>
    <property type="match status" value="1"/>
</dbReference>
<accession>A0ABX1B9M8</accession>